<evidence type="ECO:0000313" key="1">
    <source>
        <dbReference type="EMBL" id="BBO34111.1"/>
    </source>
</evidence>
<name>A0A5K7XGQ6_9BACT</name>
<accession>A0A5K7XGQ6</accession>
<keyword evidence="2" id="KW-1185">Reference proteome</keyword>
<dbReference type="KEGG" id="lpav:PLANPX_3723"/>
<dbReference type="RefSeq" id="WP_152099750.1">
    <property type="nucleotide sequence ID" value="NZ_AP021861.1"/>
</dbReference>
<evidence type="ECO:0000313" key="2">
    <source>
        <dbReference type="Proteomes" id="UP000326837"/>
    </source>
</evidence>
<sequence length="126" mass="14640">MKLSVCSITANRTFVKALRRQSQAIADLQKRFEEMRVDPCPHEILLLAFVDRDESWLQIVSGDQEVFLVHVGYDFRSRYPVEDDVLVIQLLEEKITQMIDVCGASAESRKRLRDLVEQWTTEMVVP</sequence>
<dbReference type="EMBL" id="AP021861">
    <property type="protein sequence ID" value="BBO34111.1"/>
    <property type="molecule type" value="Genomic_DNA"/>
</dbReference>
<protein>
    <submittedName>
        <fullName evidence="1">Uncharacterized protein</fullName>
    </submittedName>
</protein>
<dbReference type="AlphaFoldDB" id="A0A5K7XGQ6"/>
<organism evidence="1 2">
    <name type="scientific">Lacipirellula parvula</name>
    <dbReference type="NCBI Taxonomy" id="2650471"/>
    <lineage>
        <taxon>Bacteria</taxon>
        <taxon>Pseudomonadati</taxon>
        <taxon>Planctomycetota</taxon>
        <taxon>Planctomycetia</taxon>
        <taxon>Pirellulales</taxon>
        <taxon>Lacipirellulaceae</taxon>
        <taxon>Lacipirellula</taxon>
    </lineage>
</organism>
<proteinExistence type="predicted"/>
<gene>
    <name evidence="1" type="ORF">PLANPX_3723</name>
</gene>
<reference evidence="2" key="1">
    <citation type="submission" date="2019-10" db="EMBL/GenBank/DDBJ databases">
        <title>Lacipirellula parvula gen. nov., sp. nov., representing a lineage of planctomycetes widespread in freshwater anoxic habitats, and description of the family Lacipirellulaceae.</title>
        <authorList>
            <person name="Dedysh S.N."/>
            <person name="Kulichevskaya I.S."/>
            <person name="Beletsky A.V."/>
            <person name="Rakitin A.L."/>
            <person name="Mardanov A.V."/>
            <person name="Ivanova A.A."/>
            <person name="Saltykova V.X."/>
            <person name="Rijpstra W.I.C."/>
            <person name="Sinninghe Damste J.S."/>
            <person name="Ravin N.V."/>
        </authorList>
    </citation>
    <scope>NUCLEOTIDE SEQUENCE [LARGE SCALE GENOMIC DNA]</scope>
    <source>
        <strain evidence="2">PX69</strain>
    </source>
</reference>
<dbReference type="Proteomes" id="UP000326837">
    <property type="component" value="Chromosome"/>
</dbReference>